<feature type="non-terminal residue" evidence="1">
    <location>
        <position position="1"/>
    </location>
</feature>
<evidence type="ECO:0000313" key="1">
    <source>
        <dbReference type="EMBL" id="MCD7473018.1"/>
    </source>
</evidence>
<organism evidence="1 2">
    <name type="scientific">Datura stramonium</name>
    <name type="common">Jimsonweed</name>
    <name type="synonym">Common thornapple</name>
    <dbReference type="NCBI Taxonomy" id="4076"/>
    <lineage>
        <taxon>Eukaryota</taxon>
        <taxon>Viridiplantae</taxon>
        <taxon>Streptophyta</taxon>
        <taxon>Embryophyta</taxon>
        <taxon>Tracheophyta</taxon>
        <taxon>Spermatophyta</taxon>
        <taxon>Magnoliopsida</taxon>
        <taxon>eudicotyledons</taxon>
        <taxon>Gunneridae</taxon>
        <taxon>Pentapetalae</taxon>
        <taxon>asterids</taxon>
        <taxon>lamiids</taxon>
        <taxon>Solanales</taxon>
        <taxon>Solanaceae</taxon>
        <taxon>Solanoideae</taxon>
        <taxon>Datureae</taxon>
        <taxon>Datura</taxon>
    </lineage>
</organism>
<name>A0ABS8TP85_DATST</name>
<sequence>VIDHAWTIEGIHREDYGGDKKRPLPQGGFSGQATGLAGLGPQGSTTTDQWWCIGLQGVPLCAIGASQLGRMGSMVPKVFGKVLERFPSFGVFRVEMVPRLSDSFWAFGQLSIRGLSVDFGVHLVKMTYDGYFINSIESKMLFTL</sequence>
<protein>
    <submittedName>
        <fullName evidence="1">Uncharacterized protein</fullName>
    </submittedName>
</protein>
<dbReference type="Proteomes" id="UP000823775">
    <property type="component" value="Unassembled WGS sequence"/>
</dbReference>
<comment type="caution">
    <text evidence="1">The sequence shown here is derived from an EMBL/GenBank/DDBJ whole genome shotgun (WGS) entry which is preliminary data.</text>
</comment>
<reference evidence="1 2" key="1">
    <citation type="journal article" date="2021" name="BMC Genomics">
        <title>Datura genome reveals duplications of psychoactive alkaloid biosynthetic genes and high mutation rate following tissue culture.</title>
        <authorList>
            <person name="Rajewski A."/>
            <person name="Carter-House D."/>
            <person name="Stajich J."/>
            <person name="Litt A."/>
        </authorList>
    </citation>
    <scope>NUCLEOTIDE SEQUENCE [LARGE SCALE GENOMIC DNA]</scope>
    <source>
        <strain evidence="1">AR-01</strain>
    </source>
</reference>
<accession>A0ABS8TP85</accession>
<proteinExistence type="predicted"/>
<gene>
    <name evidence="1" type="ORF">HAX54_014554</name>
</gene>
<dbReference type="EMBL" id="JACEIK010001904">
    <property type="protein sequence ID" value="MCD7473018.1"/>
    <property type="molecule type" value="Genomic_DNA"/>
</dbReference>
<keyword evidence="2" id="KW-1185">Reference proteome</keyword>
<evidence type="ECO:0000313" key="2">
    <source>
        <dbReference type="Proteomes" id="UP000823775"/>
    </source>
</evidence>